<gene>
    <name evidence="3" type="ORF">DXC81_05350</name>
</gene>
<dbReference type="RefSeq" id="WP_117679516.1">
    <property type="nucleotide sequence ID" value="NZ_QSRJ01000005.1"/>
</dbReference>
<keyword evidence="2" id="KW-0472">Membrane</keyword>
<keyword evidence="2" id="KW-0812">Transmembrane</keyword>
<feature type="compositionally biased region" description="Basic and acidic residues" evidence="1">
    <location>
        <begin position="96"/>
        <end position="105"/>
    </location>
</feature>
<evidence type="ECO:0000256" key="2">
    <source>
        <dbReference type="SAM" id="Phobius"/>
    </source>
</evidence>
<organism evidence="3 4">
    <name type="scientific">Collinsella tanakaei</name>
    <dbReference type="NCBI Taxonomy" id="626935"/>
    <lineage>
        <taxon>Bacteria</taxon>
        <taxon>Bacillati</taxon>
        <taxon>Actinomycetota</taxon>
        <taxon>Coriobacteriia</taxon>
        <taxon>Coriobacteriales</taxon>
        <taxon>Coriobacteriaceae</taxon>
        <taxon>Collinsella</taxon>
    </lineage>
</organism>
<proteinExistence type="predicted"/>
<evidence type="ECO:0000256" key="1">
    <source>
        <dbReference type="SAM" id="MobiDB-lite"/>
    </source>
</evidence>
<name>A0A3E4QTB8_9ACTN</name>
<protein>
    <submittedName>
        <fullName evidence="3">Uncharacterized protein</fullName>
    </submittedName>
</protein>
<dbReference type="SUPFAM" id="SSF109998">
    <property type="entry name" value="Triger factor/SurA peptide-binding domain-like"/>
    <property type="match status" value="1"/>
</dbReference>
<keyword evidence="2" id="KW-1133">Transmembrane helix</keyword>
<sequence length="402" mass="42797">MGLILKKEELGSEDDFDIIERSDTPEDLPRAEYDLIAGESAEDIAARNEEKTDPEAELAPDPELLGDTVETAVAAAAASSSSKEKDEKASKRHGKKDASAKKDARNGGGSGNGGNGNGGKKKRRLPKNHGAIGIAIAVVLIIVAGIGGYFIGNGGFAGKGPGASAVEESQLDTVLARWSYNGKTANLTVREAIESQYSLDNAKDDDGKYAVPTAEVVVAYIRNQILLADAESRGITVDDDEMSAFAEDQLGTSDYSTIASQYGVSEDQAKQVVKENATLKKLTEEVVPDAPTDSVPEAPTEPEDGNTETASKDYADYIINLAGDEWDAEKGTWASEDGDYHSALSSSTTFSKDSATYADAQTAYYVAYQQYAQKSQKASTAWRAYVNNLYASADVSLYGLYI</sequence>
<dbReference type="InterPro" id="IPR027304">
    <property type="entry name" value="Trigger_fact/SurA_dom_sf"/>
</dbReference>
<feature type="region of interest" description="Disordered" evidence="1">
    <location>
        <begin position="11"/>
        <end position="30"/>
    </location>
</feature>
<dbReference type="AlphaFoldDB" id="A0A3E4QTB8"/>
<feature type="compositionally biased region" description="Gly residues" evidence="1">
    <location>
        <begin position="106"/>
        <end position="118"/>
    </location>
</feature>
<evidence type="ECO:0000313" key="3">
    <source>
        <dbReference type="EMBL" id="RGL10459.1"/>
    </source>
</evidence>
<feature type="transmembrane region" description="Helical" evidence="2">
    <location>
        <begin position="130"/>
        <end position="151"/>
    </location>
</feature>
<accession>A0A3E4QTB8</accession>
<feature type="compositionally biased region" description="Low complexity" evidence="1">
    <location>
        <begin position="67"/>
        <end position="81"/>
    </location>
</feature>
<reference evidence="3 4" key="1">
    <citation type="submission" date="2018-08" db="EMBL/GenBank/DDBJ databases">
        <title>A genome reference for cultivated species of the human gut microbiota.</title>
        <authorList>
            <person name="Zou Y."/>
            <person name="Xue W."/>
            <person name="Luo G."/>
        </authorList>
    </citation>
    <scope>NUCLEOTIDE SEQUENCE [LARGE SCALE GENOMIC DNA]</scope>
    <source>
        <strain evidence="3 4">TF08-14</strain>
    </source>
</reference>
<evidence type="ECO:0000313" key="4">
    <source>
        <dbReference type="Proteomes" id="UP000260943"/>
    </source>
</evidence>
<dbReference type="EMBL" id="QSRJ01000005">
    <property type="protein sequence ID" value="RGL10459.1"/>
    <property type="molecule type" value="Genomic_DNA"/>
</dbReference>
<feature type="region of interest" description="Disordered" evidence="1">
    <location>
        <begin position="283"/>
        <end position="309"/>
    </location>
</feature>
<comment type="caution">
    <text evidence="3">The sequence shown here is derived from an EMBL/GenBank/DDBJ whole genome shotgun (WGS) entry which is preliminary data.</text>
</comment>
<dbReference type="Proteomes" id="UP000260943">
    <property type="component" value="Unassembled WGS sequence"/>
</dbReference>
<feature type="compositionally biased region" description="Basic and acidic residues" evidence="1">
    <location>
        <begin position="18"/>
        <end position="30"/>
    </location>
</feature>
<feature type="region of interest" description="Disordered" evidence="1">
    <location>
        <begin position="36"/>
        <end position="124"/>
    </location>
</feature>
<feature type="compositionally biased region" description="Basic and acidic residues" evidence="1">
    <location>
        <begin position="44"/>
        <end position="54"/>
    </location>
</feature>